<organism evidence="1 2">
    <name type="scientific">Mycoplana dimorpha</name>
    <dbReference type="NCBI Taxonomy" id="28320"/>
    <lineage>
        <taxon>Bacteria</taxon>
        <taxon>Pseudomonadati</taxon>
        <taxon>Pseudomonadota</taxon>
        <taxon>Alphaproteobacteria</taxon>
        <taxon>Hyphomicrobiales</taxon>
        <taxon>Rhizobiaceae</taxon>
        <taxon>Mycoplana</taxon>
    </lineage>
</organism>
<proteinExistence type="predicted"/>
<dbReference type="Proteomes" id="UP000241247">
    <property type="component" value="Unassembled WGS sequence"/>
</dbReference>
<evidence type="ECO:0000313" key="2">
    <source>
        <dbReference type="Proteomes" id="UP000241247"/>
    </source>
</evidence>
<reference evidence="1 2" key="1">
    <citation type="submission" date="2018-04" db="EMBL/GenBank/DDBJ databases">
        <title>Genomic Encyclopedia of Type Strains, Phase IV (KMG-IV): sequencing the most valuable type-strain genomes for metagenomic binning, comparative biology and taxonomic classification.</title>
        <authorList>
            <person name="Goeker M."/>
        </authorList>
    </citation>
    <scope>NUCLEOTIDE SEQUENCE [LARGE SCALE GENOMIC DNA]</scope>
    <source>
        <strain evidence="1 2">DSM 7138</strain>
    </source>
</reference>
<dbReference type="AlphaFoldDB" id="A0A2T5AIY9"/>
<keyword evidence="2" id="KW-1185">Reference proteome</keyword>
<sequence>MGAVRRDGDWIASSREKWRLQDLGSRSGIIQSGIVLA</sequence>
<dbReference type="EMBL" id="PZZZ01000016">
    <property type="protein sequence ID" value="PTM86660.1"/>
    <property type="molecule type" value="Genomic_DNA"/>
</dbReference>
<evidence type="ECO:0000313" key="1">
    <source>
        <dbReference type="EMBL" id="PTM86660.1"/>
    </source>
</evidence>
<gene>
    <name evidence="1" type="ORF">C7449_1164</name>
</gene>
<name>A0A2T5AIY9_MYCDI</name>
<comment type="caution">
    <text evidence="1">The sequence shown here is derived from an EMBL/GenBank/DDBJ whole genome shotgun (WGS) entry which is preliminary data.</text>
</comment>
<protein>
    <submittedName>
        <fullName evidence="1">Uncharacterized protein</fullName>
    </submittedName>
</protein>
<accession>A0A2T5AIY9</accession>